<evidence type="ECO:0000313" key="2">
    <source>
        <dbReference type="EMBL" id="KAK7243633.1"/>
    </source>
</evidence>
<dbReference type="Proteomes" id="UP001372338">
    <property type="component" value="Unassembled WGS sequence"/>
</dbReference>
<dbReference type="AlphaFoldDB" id="A0AAN9HSD4"/>
<gene>
    <name evidence="2" type="ORF">RIF29_38439</name>
</gene>
<keyword evidence="3" id="KW-1185">Reference proteome</keyword>
<feature type="compositionally biased region" description="Basic and acidic residues" evidence="1">
    <location>
        <begin position="1"/>
        <end position="16"/>
    </location>
</feature>
<feature type="region of interest" description="Disordered" evidence="1">
    <location>
        <begin position="1"/>
        <end position="21"/>
    </location>
</feature>
<organism evidence="2 3">
    <name type="scientific">Crotalaria pallida</name>
    <name type="common">Smooth rattlebox</name>
    <name type="synonym">Crotalaria striata</name>
    <dbReference type="NCBI Taxonomy" id="3830"/>
    <lineage>
        <taxon>Eukaryota</taxon>
        <taxon>Viridiplantae</taxon>
        <taxon>Streptophyta</taxon>
        <taxon>Embryophyta</taxon>
        <taxon>Tracheophyta</taxon>
        <taxon>Spermatophyta</taxon>
        <taxon>Magnoliopsida</taxon>
        <taxon>eudicotyledons</taxon>
        <taxon>Gunneridae</taxon>
        <taxon>Pentapetalae</taxon>
        <taxon>rosids</taxon>
        <taxon>fabids</taxon>
        <taxon>Fabales</taxon>
        <taxon>Fabaceae</taxon>
        <taxon>Papilionoideae</taxon>
        <taxon>50 kb inversion clade</taxon>
        <taxon>genistoids sensu lato</taxon>
        <taxon>core genistoids</taxon>
        <taxon>Crotalarieae</taxon>
        <taxon>Crotalaria</taxon>
    </lineage>
</organism>
<proteinExistence type="predicted"/>
<accession>A0AAN9HSD4</accession>
<reference evidence="2 3" key="1">
    <citation type="submission" date="2024-01" db="EMBL/GenBank/DDBJ databases">
        <title>The genomes of 5 underutilized Papilionoideae crops provide insights into root nodulation and disease resistanc.</title>
        <authorList>
            <person name="Yuan L."/>
        </authorList>
    </citation>
    <scope>NUCLEOTIDE SEQUENCE [LARGE SCALE GENOMIC DNA]</scope>
    <source>
        <strain evidence="2">ZHUSHIDOU_FW_LH</strain>
        <tissue evidence="2">Leaf</tissue>
    </source>
</reference>
<evidence type="ECO:0000256" key="1">
    <source>
        <dbReference type="SAM" id="MobiDB-lite"/>
    </source>
</evidence>
<evidence type="ECO:0000313" key="3">
    <source>
        <dbReference type="Proteomes" id="UP001372338"/>
    </source>
</evidence>
<protein>
    <submittedName>
        <fullName evidence="2">Uncharacterized protein</fullName>
    </submittedName>
</protein>
<sequence length="208" mass="23562">MLGKENLRNKQTHAVDSDNTTTRVEIDTPLDFDGTNLARNKGDINDHSIILEGDDFQFVAHNMEKKYVENYKEKNEVVVTLKESSPFGPWMMVYTAIFVDDMKVTMGDTVMVEENVRVVISPILPTERFEKNDVALDEGLHIRSGDLEKVGSEFERIDVEAEQEKSISVQGRNGWQSGQLALETAYKSQKQLQAILCAWCLDRGGVYN</sequence>
<comment type="caution">
    <text evidence="2">The sequence shown here is derived from an EMBL/GenBank/DDBJ whole genome shotgun (WGS) entry which is preliminary data.</text>
</comment>
<dbReference type="EMBL" id="JAYWIO010000008">
    <property type="protein sequence ID" value="KAK7243633.1"/>
    <property type="molecule type" value="Genomic_DNA"/>
</dbReference>
<name>A0AAN9HSD4_CROPI</name>